<dbReference type="GO" id="GO:0006508">
    <property type="term" value="P:proteolysis"/>
    <property type="evidence" value="ECO:0007669"/>
    <property type="project" value="UniProtKB-KW"/>
</dbReference>
<evidence type="ECO:0000256" key="2">
    <source>
        <dbReference type="PIRSR" id="PIRSR601461-1"/>
    </source>
</evidence>
<dbReference type="Proteomes" id="UP000076727">
    <property type="component" value="Unassembled WGS sequence"/>
</dbReference>
<dbReference type="InterPro" id="IPR034164">
    <property type="entry name" value="Pepsin-like_dom"/>
</dbReference>
<sequence>MGSNGPQAYSGSSVLDVLPVKSELAWGIATLAQLRLLHKSVVSRHYPASLSLVMFFSSLFFLFAGSVSALRLPVQRRSPTTRSATVVVSNPNGISSTGFTDVGNGLYTATIYLQGEPFQVQIDSGSSDLWINTMGYDLQGLTNTGENSTTSYGDGSVAEGPIVLGNITLGEFTVAGQALVTAPGSNATTAGADQGLLGIGLPMGSSIYQDLNGTSSNGLPFLQNVFSGLPDESKFVTLLLSRGALGDSEYAEGGALTIGEIVSNYTGILETPKLPVFSSEGWITLLDGLTVNGVFHPGNSSGISPNEFGLPVQPAENQSLALLDSGTSLALVPRYYVDAMYKDLPGAVFLEEGGYYQVPCETKVNISMVFSSISYPVHPLDSVIVDNVNTTGAVRCRGAFSALEDPLWTLGDTFMRNIYTLYYHGNAFLTDDNSTTPYIQILGITDADAAYAAYDELNARRIAEDEYETFASLYNVTSSMPLAAEPTYTYSLVDITAVPVSTTGSASTASVGGAVAEASASVTSAAH</sequence>
<dbReference type="PANTHER" id="PTHR47966">
    <property type="entry name" value="BETA-SITE APP-CLEAVING ENZYME, ISOFORM A-RELATED"/>
    <property type="match status" value="1"/>
</dbReference>
<dbReference type="GO" id="GO:0004190">
    <property type="term" value="F:aspartic-type endopeptidase activity"/>
    <property type="evidence" value="ECO:0007669"/>
    <property type="project" value="InterPro"/>
</dbReference>
<feature type="active site" evidence="2">
    <location>
        <position position="324"/>
    </location>
</feature>
<reference evidence="5 6" key="1">
    <citation type="journal article" date="2016" name="Mol. Biol. Evol.">
        <title>Comparative Genomics of Early-Diverging Mushroom-Forming Fungi Provides Insights into the Origins of Lignocellulose Decay Capabilities.</title>
        <authorList>
            <person name="Nagy L.G."/>
            <person name="Riley R."/>
            <person name="Tritt A."/>
            <person name="Adam C."/>
            <person name="Daum C."/>
            <person name="Floudas D."/>
            <person name="Sun H."/>
            <person name="Yadav J.S."/>
            <person name="Pangilinan J."/>
            <person name="Larsson K.H."/>
            <person name="Matsuura K."/>
            <person name="Barry K."/>
            <person name="Labutti K."/>
            <person name="Kuo R."/>
            <person name="Ohm R.A."/>
            <person name="Bhattacharya S.S."/>
            <person name="Shirouzu T."/>
            <person name="Yoshinaga Y."/>
            <person name="Martin F.M."/>
            <person name="Grigoriev I.V."/>
            <person name="Hibbett D.S."/>
        </authorList>
    </citation>
    <scope>NUCLEOTIDE SEQUENCE [LARGE SCALE GENOMIC DNA]</scope>
    <source>
        <strain evidence="5 6">L-15889</strain>
    </source>
</reference>
<feature type="active site" evidence="2">
    <location>
        <position position="123"/>
    </location>
</feature>
<name>A0A165TLA1_9APHY</name>
<comment type="similarity">
    <text evidence="1">Belongs to the peptidase A1 family.</text>
</comment>
<evidence type="ECO:0000256" key="3">
    <source>
        <dbReference type="SAM" id="Phobius"/>
    </source>
</evidence>
<feature type="domain" description="Peptidase A1" evidence="4">
    <location>
        <begin position="107"/>
        <end position="432"/>
    </location>
</feature>
<evidence type="ECO:0000313" key="5">
    <source>
        <dbReference type="EMBL" id="KZT73607.1"/>
    </source>
</evidence>
<gene>
    <name evidence="5" type="ORF">DAEQUDRAFT_420918</name>
</gene>
<keyword evidence="3" id="KW-1133">Transmembrane helix</keyword>
<keyword evidence="3" id="KW-0472">Membrane</keyword>
<feature type="transmembrane region" description="Helical" evidence="3">
    <location>
        <begin position="50"/>
        <end position="72"/>
    </location>
</feature>
<evidence type="ECO:0000256" key="1">
    <source>
        <dbReference type="ARBA" id="ARBA00007447"/>
    </source>
</evidence>
<dbReference type="STRING" id="1314783.A0A165TLA1"/>
<dbReference type="PANTHER" id="PTHR47966:SF51">
    <property type="entry name" value="BETA-SITE APP-CLEAVING ENZYME, ISOFORM A-RELATED"/>
    <property type="match status" value="1"/>
</dbReference>
<dbReference type="EMBL" id="KV429036">
    <property type="protein sequence ID" value="KZT73607.1"/>
    <property type="molecule type" value="Genomic_DNA"/>
</dbReference>
<dbReference type="InterPro" id="IPR021109">
    <property type="entry name" value="Peptidase_aspartic_dom_sf"/>
</dbReference>
<dbReference type="AlphaFoldDB" id="A0A165TLA1"/>
<keyword evidence="3" id="KW-0812">Transmembrane</keyword>
<evidence type="ECO:0000313" key="6">
    <source>
        <dbReference type="Proteomes" id="UP000076727"/>
    </source>
</evidence>
<organism evidence="5 6">
    <name type="scientific">Daedalea quercina L-15889</name>
    <dbReference type="NCBI Taxonomy" id="1314783"/>
    <lineage>
        <taxon>Eukaryota</taxon>
        <taxon>Fungi</taxon>
        <taxon>Dikarya</taxon>
        <taxon>Basidiomycota</taxon>
        <taxon>Agaricomycotina</taxon>
        <taxon>Agaricomycetes</taxon>
        <taxon>Polyporales</taxon>
        <taxon>Fomitopsis</taxon>
    </lineage>
</organism>
<keyword evidence="5" id="KW-0378">Hydrolase</keyword>
<dbReference type="SUPFAM" id="SSF50630">
    <property type="entry name" value="Acid proteases"/>
    <property type="match status" value="1"/>
</dbReference>
<dbReference type="Pfam" id="PF00026">
    <property type="entry name" value="Asp"/>
    <property type="match status" value="1"/>
</dbReference>
<accession>A0A165TLA1</accession>
<evidence type="ECO:0000259" key="4">
    <source>
        <dbReference type="PROSITE" id="PS51767"/>
    </source>
</evidence>
<dbReference type="CDD" id="cd05471">
    <property type="entry name" value="pepsin_like"/>
    <property type="match status" value="1"/>
</dbReference>
<dbReference type="PRINTS" id="PR00792">
    <property type="entry name" value="PEPSIN"/>
</dbReference>
<dbReference type="PROSITE" id="PS51767">
    <property type="entry name" value="PEPTIDASE_A1"/>
    <property type="match status" value="1"/>
</dbReference>
<dbReference type="OrthoDB" id="771136at2759"/>
<protein>
    <submittedName>
        <fullName evidence="5">Acid protease</fullName>
    </submittedName>
</protein>
<dbReference type="InterPro" id="IPR033121">
    <property type="entry name" value="PEPTIDASE_A1"/>
</dbReference>
<keyword evidence="6" id="KW-1185">Reference proteome</keyword>
<dbReference type="InterPro" id="IPR001461">
    <property type="entry name" value="Aspartic_peptidase_A1"/>
</dbReference>
<proteinExistence type="inferred from homology"/>
<keyword evidence="5" id="KW-0645">Protease</keyword>
<dbReference type="Gene3D" id="2.40.70.10">
    <property type="entry name" value="Acid Proteases"/>
    <property type="match status" value="2"/>
</dbReference>